<dbReference type="EC" id="3.6.1.54" evidence="10"/>
<evidence type="ECO:0000313" key="13">
    <source>
        <dbReference type="Proteomes" id="UP000321199"/>
    </source>
</evidence>
<dbReference type="AlphaFoldDB" id="A0A5B8RVA1"/>
<evidence type="ECO:0000256" key="8">
    <source>
        <dbReference type="ARBA" id="ARBA00023136"/>
    </source>
</evidence>
<dbReference type="Proteomes" id="UP000321199">
    <property type="component" value="Chromosome"/>
</dbReference>
<dbReference type="KEGG" id="cof:FOZ74_11045"/>
<dbReference type="InterPro" id="IPR029052">
    <property type="entry name" value="Metallo-depent_PP-like"/>
</dbReference>
<evidence type="ECO:0000256" key="6">
    <source>
        <dbReference type="ARBA" id="ARBA00022801"/>
    </source>
</evidence>
<feature type="binding site" evidence="10">
    <location>
        <position position="181"/>
    </location>
    <ligand>
        <name>substrate</name>
    </ligand>
</feature>
<evidence type="ECO:0000256" key="4">
    <source>
        <dbReference type="ARBA" id="ARBA00022556"/>
    </source>
</evidence>
<comment type="similarity">
    <text evidence="10">Belongs to the LpxH family.</text>
</comment>
<dbReference type="EMBL" id="CP042344">
    <property type="protein sequence ID" value="QEA13529.1"/>
    <property type="molecule type" value="Genomic_DNA"/>
</dbReference>
<dbReference type="NCBIfam" id="NF003743">
    <property type="entry name" value="PRK05340.1"/>
    <property type="match status" value="1"/>
</dbReference>
<comment type="catalytic activity">
    <reaction evidence="10">
        <text>UDP-2-N,3-O-bis[(3R)-3-hydroxytetradecanoyl]-alpha-D-glucosamine + H2O = 2-N,3-O-bis[(3R)-3-hydroxytetradecanoyl]-alpha-D-glucosaminyl 1-phosphate + UMP + 2 H(+)</text>
        <dbReference type="Rhea" id="RHEA:25213"/>
        <dbReference type="ChEBI" id="CHEBI:15377"/>
        <dbReference type="ChEBI" id="CHEBI:15378"/>
        <dbReference type="ChEBI" id="CHEBI:57865"/>
        <dbReference type="ChEBI" id="CHEBI:57957"/>
        <dbReference type="ChEBI" id="CHEBI:78847"/>
        <dbReference type="EC" id="3.6.1.54"/>
    </reaction>
</comment>
<reference evidence="12 13" key="1">
    <citation type="submission" date="2019-07" db="EMBL/GenBank/DDBJ databases">
        <title>Complete genome sequence of Comamonas sp. NLF 7-7 isolated from livestock.</title>
        <authorList>
            <person name="Kim D.H."/>
            <person name="Kim J.G."/>
        </authorList>
    </citation>
    <scope>NUCLEOTIDE SEQUENCE [LARGE SCALE GENOMIC DNA]</scope>
    <source>
        <strain evidence="12 13">NLF 7-7</strain>
    </source>
</reference>
<keyword evidence="4 10" id="KW-0441">Lipid A biosynthesis</keyword>
<keyword evidence="8 10" id="KW-0472">Membrane</keyword>
<comment type="pathway">
    <text evidence="10">Glycolipid biosynthesis; lipid IV(A) biosynthesis; lipid IV(A) from (3R)-3-hydroxytetradecanoyl-[acyl-carrier-protein] and UDP-N-acetyl-alpha-D-glucosamine: step 4/6.</text>
</comment>
<keyword evidence="1 10" id="KW-1003">Cell membrane</keyword>
<dbReference type="NCBIfam" id="TIGR01854">
    <property type="entry name" value="lipid_A_lpxH"/>
    <property type="match status" value="1"/>
</dbReference>
<evidence type="ECO:0000256" key="9">
    <source>
        <dbReference type="ARBA" id="ARBA00023211"/>
    </source>
</evidence>
<evidence type="ECO:0000256" key="5">
    <source>
        <dbReference type="ARBA" id="ARBA00022723"/>
    </source>
</evidence>
<dbReference type="SUPFAM" id="SSF56300">
    <property type="entry name" value="Metallo-dependent phosphatases"/>
    <property type="match status" value="1"/>
</dbReference>
<feature type="domain" description="Calcineurin-like phosphoesterase" evidence="11">
    <location>
        <begin position="21"/>
        <end position="215"/>
    </location>
</feature>
<evidence type="ECO:0000256" key="2">
    <source>
        <dbReference type="ARBA" id="ARBA00022516"/>
    </source>
</evidence>
<feature type="binding site" evidence="10">
    <location>
        <position position="177"/>
    </location>
    <ligand>
        <name>substrate</name>
    </ligand>
</feature>
<dbReference type="CDD" id="cd07398">
    <property type="entry name" value="MPP_YbbF-LpxH"/>
    <property type="match status" value="1"/>
</dbReference>
<sequence length="259" mass="28317">MPAATPPIARLDVPAQWRAVDCISDLHLDAAHPATLAALLDYLATTPADAVCILGDLFEVWVGDDVLQDAASFEARACALLRQARERLPIWFMHGNRDFLIGAGFARATGIALLEDPTLLQLGEQRWLLSHGDALCLEDTPYQQFRAMVRAPDWQSRWLSQSLTQRQAQARAMRGESEARKHAQALWADVDAAAAGAWLQAAGAQTLVHGHTHRPAEHALAAGRRRLVLSDWDLDHAPRRAQALRLGTTGAQRIELAGG</sequence>
<feature type="binding site" evidence="10">
    <location>
        <position position="213"/>
    </location>
    <ligand>
        <name>Mn(2+)</name>
        <dbReference type="ChEBI" id="CHEBI:29035"/>
        <label>1</label>
    </ligand>
</feature>
<keyword evidence="7 10" id="KW-0443">Lipid metabolism</keyword>
<feature type="binding site" evidence="10">
    <location>
        <position position="131"/>
    </location>
    <ligand>
        <name>Mn(2+)</name>
        <dbReference type="ChEBI" id="CHEBI:29035"/>
        <label>2</label>
    </ligand>
</feature>
<feature type="binding site" evidence="10">
    <location>
        <position position="56"/>
    </location>
    <ligand>
        <name>Mn(2+)</name>
        <dbReference type="ChEBI" id="CHEBI:29035"/>
        <label>2</label>
    </ligand>
</feature>
<organism evidence="12 13">
    <name type="scientific">Comamonas flocculans</name>
    <dbReference type="NCBI Taxonomy" id="2597701"/>
    <lineage>
        <taxon>Bacteria</taxon>
        <taxon>Pseudomonadati</taxon>
        <taxon>Pseudomonadota</taxon>
        <taxon>Betaproteobacteria</taxon>
        <taxon>Burkholderiales</taxon>
        <taxon>Comamonadaceae</taxon>
        <taxon>Comamonas</taxon>
    </lineage>
</organism>
<keyword evidence="5 10" id="KW-0479">Metal-binding</keyword>
<proteinExistence type="inferred from homology"/>
<dbReference type="Pfam" id="PF00149">
    <property type="entry name" value="Metallophos"/>
    <property type="match status" value="1"/>
</dbReference>
<dbReference type="UniPathway" id="UPA00359">
    <property type="reaction ID" value="UER00480"/>
</dbReference>
<feature type="binding site" evidence="10">
    <location>
        <position position="27"/>
    </location>
    <ligand>
        <name>Mn(2+)</name>
        <dbReference type="ChEBI" id="CHEBI:29035"/>
        <label>1</label>
    </ligand>
</feature>
<dbReference type="GO" id="GO:0019897">
    <property type="term" value="C:extrinsic component of plasma membrane"/>
    <property type="evidence" value="ECO:0007669"/>
    <property type="project" value="UniProtKB-UniRule"/>
</dbReference>
<comment type="cofactor">
    <cofactor evidence="10">
        <name>Mn(2+)</name>
        <dbReference type="ChEBI" id="CHEBI:29035"/>
    </cofactor>
    <text evidence="10">Binds 2 Mn(2+) ions per subunit in a binuclear metal center.</text>
</comment>
<dbReference type="OrthoDB" id="9783283at2"/>
<feature type="binding site" evidence="10">
    <location>
        <position position="96"/>
    </location>
    <ligand>
        <name>Mn(2+)</name>
        <dbReference type="ChEBI" id="CHEBI:29035"/>
        <label>2</label>
    </ligand>
</feature>
<keyword evidence="3 10" id="KW-0997">Cell inner membrane</keyword>
<dbReference type="PANTHER" id="PTHR34990:SF1">
    <property type="entry name" value="UDP-2,3-DIACYLGLUCOSAMINE HYDROLASE"/>
    <property type="match status" value="1"/>
</dbReference>
<feature type="binding site" evidence="10">
    <location>
        <position position="211"/>
    </location>
    <ligand>
        <name>Mn(2+)</name>
        <dbReference type="ChEBI" id="CHEBI:29035"/>
        <label>2</label>
    </ligand>
</feature>
<name>A0A5B8RVA1_9BURK</name>
<dbReference type="Gene3D" id="3.60.21.10">
    <property type="match status" value="1"/>
</dbReference>
<protein>
    <recommendedName>
        <fullName evidence="10">UDP-2,3-diacylglucosamine hydrolase</fullName>
        <ecNumber evidence="10">3.6.1.54</ecNumber>
    </recommendedName>
    <alternativeName>
        <fullName evidence="10">UDP-2,3-diacylglucosamine diphosphatase</fullName>
    </alternativeName>
</protein>
<dbReference type="PANTHER" id="PTHR34990">
    <property type="entry name" value="UDP-2,3-DIACYLGLUCOSAMINE HYDROLASE-RELATED"/>
    <property type="match status" value="1"/>
</dbReference>
<dbReference type="GO" id="GO:0005737">
    <property type="term" value="C:cytoplasm"/>
    <property type="evidence" value="ECO:0007669"/>
    <property type="project" value="InterPro"/>
</dbReference>
<keyword evidence="13" id="KW-1185">Reference proteome</keyword>
<keyword evidence="6 10" id="KW-0378">Hydrolase</keyword>
<dbReference type="InterPro" id="IPR004843">
    <property type="entry name" value="Calcineurin-like_PHP"/>
</dbReference>
<feature type="binding site" evidence="10">
    <location>
        <position position="139"/>
    </location>
    <ligand>
        <name>substrate</name>
    </ligand>
</feature>
<evidence type="ECO:0000259" key="11">
    <source>
        <dbReference type="Pfam" id="PF00149"/>
    </source>
</evidence>
<dbReference type="InterPro" id="IPR010138">
    <property type="entry name" value="UDP-diacylglucosamine_Hdrlase"/>
</dbReference>
<comment type="function">
    <text evidence="10">Hydrolyzes the pyrophosphate bond of UDP-2,3-diacylglucosamine to yield 2,3-diacylglucosamine 1-phosphate (lipid X) and UMP by catalyzing the attack of water at the alpha-P atom. Involved in the biosynthesis of lipid A, a phosphorylated glycolipid that anchors the lipopolysaccharide to the outer membrane of the cell.</text>
</comment>
<dbReference type="GO" id="GO:0030145">
    <property type="term" value="F:manganese ion binding"/>
    <property type="evidence" value="ECO:0007669"/>
    <property type="project" value="UniProtKB-UniRule"/>
</dbReference>
<gene>
    <name evidence="10" type="primary">lpxH</name>
    <name evidence="12" type="ORF">FOZ74_11045</name>
</gene>
<keyword evidence="9 10" id="KW-0464">Manganese</keyword>
<feature type="binding site" evidence="10">
    <location>
        <position position="56"/>
    </location>
    <ligand>
        <name>Mn(2+)</name>
        <dbReference type="ChEBI" id="CHEBI:29035"/>
        <label>1</label>
    </ligand>
</feature>
<evidence type="ECO:0000256" key="3">
    <source>
        <dbReference type="ARBA" id="ARBA00022519"/>
    </source>
</evidence>
<dbReference type="HAMAP" id="MF_00575">
    <property type="entry name" value="LpxH"/>
    <property type="match status" value="1"/>
</dbReference>
<keyword evidence="2 10" id="KW-0444">Lipid biosynthesis</keyword>
<feature type="binding site" evidence="10">
    <location>
        <position position="184"/>
    </location>
    <ligand>
        <name>substrate</name>
    </ligand>
</feature>
<comment type="subcellular location">
    <subcellularLocation>
        <location evidence="10">Cell inner membrane</location>
        <topology evidence="10">Peripheral membrane protein</topology>
        <orientation evidence="10">Cytoplasmic side</orientation>
    </subcellularLocation>
</comment>
<evidence type="ECO:0000256" key="1">
    <source>
        <dbReference type="ARBA" id="ARBA00022475"/>
    </source>
</evidence>
<feature type="binding site" evidence="10">
    <location>
        <position position="25"/>
    </location>
    <ligand>
        <name>Mn(2+)</name>
        <dbReference type="ChEBI" id="CHEBI:29035"/>
        <label>1</label>
    </ligand>
</feature>
<feature type="binding site" evidence="10">
    <location>
        <begin position="96"/>
        <end position="97"/>
    </location>
    <ligand>
        <name>substrate</name>
    </ligand>
</feature>
<evidence type="ECO:0000256" key="7">
    <source>
        <dbReference type="ARBA" id="ARBA00023098"/>
    </source>
</evidence>
<evidence type="ECO:0000313" key="12">
    <source>
        <dbReference type="EMBL" id="QEA13529.1"/>
    </source>
</evidence>
<dbReference type="GO" id="GO:0008758">
    <property type="term" value="F:UDP-2,3-diacylglucosamine hydrolase activity"/>
    <property type="evidence" value="ECO:0007669"/>
    <property type="project" value="UniProtKB-UniRule"/>
</dbReference>
<dbReference type="GO" id="GO:0009245">
    <property type="term" value="P:lipid A biosynthetic process"/>
    <property type="evidence" value="ECO:0007669"/>
    <property type="project" value="UniProtKB-UniRule"/>
</dbReference>
<dbReference type="InterPro" id="IPR043461">
    <property type="entry name" value="LpxH-like"/>
</dbReference>
<evidence type="ECO:0000256" key="10">
    <source>
        <dbReference type="HAMAP-Rule" id="MF_00575"/>
    </source>
</evidence>
<dbReference type="RefSeq" id="WP_146913121.1">
    <property type="nucleotide sequence ID" value="NZ_CP042344.1"/>
</dbReference>
<feature type="binding site" evidence="10">
    <location>
        <position position="211"/>
    </location>
    <ligand>
        <name>substrate</name>
    </ligand>
</feature>
<accession>A0A5B8RVA1</accession>